<dbReference type="InterPro" id="IPR044824">
    <property type="entry name" value="MAIN-like"/>
</dbReference>
<dbReference type="PANTHER" id="PTHR46033:SF1">
    <property type="entry name" value="PROTEIN MAIN-LIKE 2"/>
    <property type="match status" value="1"/>
</dbReference>
<dbReference type="AlphaFoldDB" id="A0AA38GTD9"/>
<reference evidence="4 5" key="1">
    <citation type="journal article" date="2021" name="Nat. Plants">
        <title>The Taxus genome provides insights into paclitaxel biosynthesis.</title>
        <authorList>
            <person name="Xiong X."/>
            <person name="Gou J."/>
            <person name="Liao Q."/>
            <person name="Li Y."/>
            <person name="Zhou Q."/>
            <person name="Bi G."/>
            <person name="Li C."/>
            <person name="Du R."/>
            <person name="Wang X."/>
            <person name="Sun T."/>
            <person name="Guo L."/>
            <person name="Liang H."/>
            <person name="Lu P."/>
            <person name="Wu Y."/>
            <person name="Zhang Z."/>
            <person name="Ro D.K."/>
            <person name="Shang Y."/>
            <person name="Huang S."/>
            <person name="Yan J."/>
        </authorList>
    </citation>
    <scope>NUCLEOTIDE SEQUENCE [LARGE SCALE GENOMIC DNA]</scope>
    <source>
        <strain evidence="4">Ta-2019</strain>
    </source>
</reference>
<accession>A0AA38GTD9</accession>
<gene>
    <name evidence="4" type="ORF">KI387_043746</name>
</gene>
<feature type="region of interest" description="Disordered" evidence="2">
    <location>
        <begin position="1"/>
        <end position="23"/>
    </location>
</feature>
<feature type="domain" description="Aminotransferase-like plant mobile" evidence="3">
    <location>
        <begin position="71"/>
        <end position="401"/>
    </location>
</feature>
<name>A0AA38GTD9_TAXCH</name>
<evidence type="ECO:0000259" key="3">
    <source>
        <dbReference type="Pfam" id="PF10536"/>
    </source>
</evidence>
<feature type="region of interest" description="Disordered" evidence="2">
    <location>
        <begin position="346"/>
        <end position="385"/>
    </location>
</feature>
<evidence type="ECO:0000256" key="1">
    <source>
        <dbReference type="SAM" id="Coils"/>
    </source>
</evidence>
<dbReference type="GO" id="GO:0010073">
    <property type="term" value="P:meristem maintenance"/>
    <property type="evidence" value="ECO:0007669"/>
    <property type="project" value="InterPro"/>
</dbReference>
<dbReference type="EMBL" id="JAHRHJ020000002">
    <property type="protein sequence ID" value="KAH9327812.1"/>
    <property type="molecule type" value="Genomic_DNA"/>
</dbReference>
<protein>
    <recommendedName>
        <fullName evidence="3">Aminotransferase-like plant mobile domain-containing protein</fullName>
    </recommendedName>
</protein>
<feature type="compositionally biased region" description="Low complexity" evidence="2">
    <location>
        <begin position="557"/>
        <end position="567"/>
    </location>
</feature>
<dbReference type="PANTHER" id="PTHR46033">
    <property type="entry name" value="PROTEIN MAIN-LIKE 2"/>
    <property type="match status" value="1"/>
</dbReference>
<feature type="compositionally biased region" description="Low complexity" evidence="2">
    <location>
        <begin position="471"/>
        <end position="480"/>
    </location>
</feature>
<feature type="region of interest" description="Disordered" evidence="2">
    <location>
        <begin position="542"/>
        <end position="588"/>
    </location>
</feature>
<organism evidence="4 5">
    <name type="scientific">Taxus chinensis</name>
    <name type="common">Chinese yew</name>
    <name type="synonym">Taxus wallichiana var. chinensis</name>
    <dbReference type="NCBI Taxonomy" id="29808"/>
    <lineage>
        <taxon>Eukaryota</taxon>
        <taxon>Viridiplantae</taxon>
        <taxon>Streptophyta</taxon>
        <taxon>Embryophyta</taxon>
        <taxon>Tracheophyta</taxon>
        <taxon>Spermatophyta</taxon>
        <taxon>Pinopsida</taxon>
        <taxon>Pinidae</taxon>
        <taxon>Conifers II</taxon>
        <taxon>Cupressales</taxon>
        <taxon>Taxaceae</taxon>
        <taxon>Taxus</taxon>
    </lineage>
</organism>
<dbReference type="Proteomes" id="UP000824469">
    <property type="component" value="Unassembled WGS sequence"/>
</dbReference>
<feature type="coiled-coil region" evidence="1">
    <location>
        <begin position="417"/>
        <end position="458"/>
    </location>
</feature>
<feature type="compositionally biased region" description="Pro residues" evidence="2">
    <location>
        <begin position="481"/>
        <end position="492"/>
    </location>
</feature>
<feature type="compositionally biased region" description="Gly residues" evidence="2">
    <location>
        <begin position="1"/>
        <end position="12"/>
    </location>
</feature>
<evidence type="ECO:0000313" key="5">
    <source>
        <dbReference type="Proteomes" id="UP000824469"/>
    </source>
</evidence>
<dbReference type="InterPro" id="IPR019557">
    <property type="entry name" value="AminoTfrase-like_pln_mobile"/>
</dbReference>
<feature type="compositionally biased region" description="Gly residues" evidence="2">
    <location>
        <begin position="578"/>
        <end position="588"/>
    </location>
</feature>
<proteinExistence type="predicted"/>
<dbReference type="Pfam" id="PF10536">
    <property type="entry name" value="PMD"/>
    <property type="match status" value="1"/>
</dbReference>
<keyword evidence="1" id="KW-0175">Coiled coil</keyword>
<keyword evidence="5" id="KW-1185">Reference proteome</keyword>
<feature type="region of interest" description="Disordered" evidence="2">
    <location>
        <begin position="465"/>
        <end position="494"/>
    </location>
</feature>
<sequence length="588" mass="64975">MAQAGGAGGAGPAGPPPPIPPRRRVVVRARQQLTMRDRMPPLLVRMRPHVSAAHWAIMREVGLGGVQRYRAIDRDHSLMVALIERWDPATNVFHLPTGEMTITLEDVYRILRLPIEGEAVFQVDSETAMDSILQVFGDAAALLTYHSASIGYGDMYRAHRHETRLAVLMMIGITCFALPDSEGGRFPRALMGVLLEMVEEHTCYAWAPVYLVQLYRELWGYRRMRRFGICSTFLLHCWAYEHIICIRPVGLPQQPGPQVIYRYGFQRWLGVVGQPRAVLAGRDVAYYRHLLEGLTAVDIVWRPYRGHHPRRGARLQLRWIQYTFWIAGRRPGEYERIPLERVRRQMGLRQDEPPPFPQYRRDDVEAPLPAPQPVDPDWAAERPADDGVDDAGCTGAFMVWWAGQRAARIAPPAQPDLAAVIAERDQLRGQVQLLQGQLAAAQAQIGVLQGQLAQAQVQVQAQAQAPPPAAAQPQPQAQVQIPPPAAAQPQAPPAQAQGVLAVGVRGPAPVPTVARDRYMEARAEARYYQDVLDSTGAEYQPYAAHRAETSHSQRSQGGAATAGVSVTGRRREAPQGPAGRGAEGGGES</sequence>
<evidence type="ECO:0000256" key="2">
    <source>
        <dbReference type="SAM" id="MobiDB-lite"/>
    </source>
</evidence>
<evidence type="ECO:0000313" key="4">
    <source>
        <dbReference type="EMBL" id="KAH9327812.1"/>
    </source>
</evidence>
<comment type="caution">
    <text evidence="4">The sequence shown here is derived from an EMBL/GenBank/DDBJ whole genome shotgun (WGS) entry which is preliminary data.</text>
</comment>